<proteinExistence type="predicted"/>
<accession>A0ABU0NIG3</accession>
<protein>
    <submittedName>
        <fullName evidence="2">Uncharacterized protein</fullName>
    </submittedName>
</protein>
<sequence length="45" mass="4421">MGSSRTTGQEWPVGGAGHALSERHAGAQCAPAVASALAADDDAEL</sequence>
<evidence type="ECO:0000313" key="2">
    <source>
        <dbReference type="EMBL" id="MDQ0578869.1"/>
    </source>
</evidence>
<organism evidence="2 3">
    <name type="scientific">Streptomyces rishiriensis</name>
    <dbReference type="NCBI Taxonomy" id="68264"/>
    <lineage>
        <taxon>Bacteria</taxon>
        <taxon>Bacillati</taxon>
        <taxon>Actinomycetota</taxon>
        <taxon>Actinomycetes</taxon>
        <taxon>Kitasatosporales</taxon>
        <taxon>Streptomycetaceae</taxon>
        <taxon>Streptomyces</taxon>
    </lineage>
</organism>
<feature type="region of interest" description="Disordered" evidence="1">
    <location>
        <begin position="1"/>
        <end position="26"/>
    </location>
</feature>
<gene>
    <name evidence="2" type="ORF">QF030_001047</name>
</gene>
<dbReference type="Proteomes" id="UP001230654">
    <property type="component" value="Unassembled WGS sequence"/>
</dbReference>
<dbReference type="EMBL" id="JAUSWV010000002">
    <property type="protein sequence ID" value="MDQ0578869.1"/>
    <property type="molecule type" value="Genomic_DNA"/>
</dbReference>
<reference evidence="2 3" key="1">
    <citation type="submission" date="2023-07" db="EMBL/GenBank/DDBJ databases">
        <title>Comparative genomics of wheat-associated soil bacteria to identify genetic determinants of phenazine resistance.</title>
        <authorList>
            <person name="Mouncey N."/>
        </authorList>
    </citation>
    <scope>NUCLEOTIDE SEQUENCE [LARGE SCALE GENOMIC DNA]</scope>
    <source>
        <strain evidence="2 3">B2I6</strain>
    </source>
</reference>
<name>A0ABU0NIG3_STRRH</name>
<evidence type="ECO:0000313" key="3">
    <source>
        <dbReference type="Proteomes" id="UP001230654"/>
    </source>
</evidence>
<keyword evidence="3" id="KW-1185">Reference proteome</keyword>
<comment type="caution">
    <text evidence="2">The sequence shown here is derived from an EMBL/GenBank/DDBJ whole genome shotgun (WGS) entry which is preliminary data.</text>
</comment>
<evidence type="ECO:0000256" key="1">
    <source>
        <dbReference type="SAM" id="MobiDB-lite"/>
    </source>
</evidence>